<dbReference type="Pfam" id="PF09684">
    <property type="entry name" value="Tail_P2_I"/>
    <property type="match status" value="1"/>
</dbReference>
<sequence>MVSMLTSKSVSLHISPMHIPQTTASKNDLGKGSALRDRVLGEATGDLQQQPKIVVHPGELCQVALEIKNWESQPQHFTLKLEGAFPLKWCQLQTDVENAPQFGIDLRKSVAQTSDTSMEAAINSVTLEVAAKKSRHIDLWFLIPDDFFEGQDTLQQNKENKLDFRGCLSIYANQNANQGSSSHPIQESNFELNVRPRSTYTTFLPTVYQEVDYIHRFIKIFEQAFDPVVNSFTSMWAHLDPLTAPQALLPFLAHWVDWSIDVELDLTYQRRLIRRAVEIYRYRGTRKGLRFYLHLYTGLPLDEHVEREEDKAIAITEPFGQGCLFGLAHIGEDAIIGGGKAYHFDVRLRIQPNSPIDEQLIRRIIDREKPAFCSYSLRIETD</sequence>
<gene>
    <name evidence="1" type="ORF">H1P_2110005</name>
</gene>
<dbReference type="AlphaFoldDB" id="A0A563VQK2"/>
<dbReference type="EMBL" id="CAACVJ010000126">
    <property type="protein sequence ID" value="VEP13680.1"/>
    <property type="molecule type" value="Genomic_DNA"/>
</dbReference>
<dbReference type="NCBIfam" id="TIGR02242">
    <property type="entry name" value="tail_TIGR02242"/>
    <property type="match status" value="1"/>
</dbReference>
<evidence type="ECO:0000313" key="1">
    <source>
        <dbReference type="EMBL" id="VEP13680.1"/>
    </source>
</evidence>
<reference evidence="1 2" key="1">
    <citation type="submission" date="2019-01" db="EMBL/GenBank/DDBJ databases">
        <authorList>
            <person name="Brito A."/>
        </authorList>
    </citation>
    <scope>NUCLEOTIDE SEQUENCE [LARGE SCALE GENOMIC DNA]</scope>
    <source>
        <strain evidence="1">1</strain>
    </source>
</reference>
<dbReference type="Proteomes" id="UP000320055">
    <property type="component" value="Unassembled WGS sequence"/>
</dbReference>
<proteinExistence type="predicted"/>
<keyword evidence="2" id="KW-1185">Reference proteome</keyword>
<accession>A0A563VQK2</accession>
<name>A0A563VQK2_9CYAN</name>
<evidence type="ECO:0000313" key="2">
    <source>
        <dbReference type="Proteomes" id="UP000320055"/>
    </source>
</evidence>
<organism evidence="1 2">
    <name type="scientific">Hyella patelloides LEGE 07179</name>
    <dbReference type="NCBI Taxonomy" id="945734"/>
    <lineage>
        <taxon>Bacteria</taxon>
        <taxon>Bacillati</taxon>
        <taxon>Cyanobacteriota</taxon>
        <taxon>Cyanophyceae</taxon>
        <taxon>Pleurocapsales</taxon>
        <taxon>Hyellaceae</taxon>
        <taxon>Hyella</taxon>
    </lineage>
</organism>
<dbReference type="InterPro" id="IPR006521">
    <property type="entry name" value="Tail_protein_I"/>
</dbReference>
<protein>
    <submittedName>
        <fullName evidence="1">Phage tail protein</fullName>
    </submittedName>
</protein>
<dbReference type="InterPro" id="IPR011748">
    <property type="entry name" value="Unchr_phage_tail-like"/>
</dbReference>